<protein>
    <submittedName>
        <fullName evidence="1">Ester cyclase</fullName>
    </submittedName>
</protein>
<comment type="caution">
    <text evidence="1">The sequence shown here is derived from an EMBL/GenBank/DDBJ whole genome shotgun (WGS) entry which is preliminary data.</text>
</comment>
<dbReference type="InterPro" id="IPR009959">
    <property type="entry name" value="Cyclase_SnoaL-like"/>
</dbReference>
<dbReference type="EMBL" id="QLNP01000062">
    <property type="protein sequence ID" value="RAM38543.1"/>
    <property type="molecule type" value="Genomic_DNA"/>
</dbReference>
<dbReference type="GO" id="GO:0030638">
    <property type="term" value="P:polyketide metabolic process"/>
    <property type="evidence" value="ECO:0007669"/>
    <property type="project" value="InterPro"/>
</dbReference>
<dbReference type="OrthoDB" id="129343at2"/>
<dbReference type="PANTHER" id="PTHR38436:SF1">
    <property type="entry name" value="ESTER CYCLASE"/>
    <property type="match status" value="1"/>
</dbReference>
<gene>
    <name evidence="1" type="ORF">DBZ45_05230</name>
</gene>
<dbReference type="InterPro" id="IPR032710">
    <property type="entry name" value="NTF2-like_dom_sf"/>
</dbReference>
<accession>A0A328HNB9</accession>
<name>A0A328HNB9_ARTGO</name>
<evidence type="ECO:0000313" key="2">
    <source>
        <dbReference type="Proteomes" id="UP000249166"/>
    </source>
</evidence>
<dbReference type="Gene3D" id="3.10.450.50">
    <property type="match status" value="1"/>
</dbReference>
<dbReference type="SUPFAM" id="SSF54427">
    <property type="entry name" value="NTF2-like"/>
    <property type="match status" value="1"/>
</dbReference>
<sequence>MKLPNTATSSKETEMAGGQGLIKRFYNEVLTGGNLALIDELVADDVVDHEEGFPGQPPGKEGVKFYVNAIRTAFPDLAVKTAEPALAEGNLEAVHSVLTGTHQGDFAGVPATGNSVEFSGIDIIRVQDGKVAEHWGSTDTMSLMQQIGAVPK</sequence>
<reference evidence="1 2" key="1">
    <citation type="submission" date="2018-04" db="EMBL/GenBank/DDBJ databases">
        <title>Bacteria isolated from cave deposits of Manipur.</title>
        <authorList>
            <person name="Sahoo D."/>
            <person name="Sarangthem I."/>
            <person name="Nandeibam J."/>
        </authorList>
    </citation>
    <scope>NUCLEOTIDE SEQUENCE [LARGE SCALE GENOMIC DNA]</scope>
    <source>
        <strain evidence="2">mrc11</strain>
    </source>
</reference>
<proteinExistence type="predicted"/>
<organism evidence="1 2">
    <name type="scientific">Arthrobacter globiformis</name>
    <dbReference type="NCBI Taxonomy" id="1665"/>
    <lineage>
        <taxon>Bacteria</taxon>
        <taxon>Bacillati</taxon>
        <taxon>Actinomycetota</taxon>
        <taxon>Actinomycetes</taxon>
        <taxon>Micrococcales</taxon>
        <taxon>Micrococcaceae</taxon>
        <taxon>Arthrobacter</taxon>
    </lineage>
</organism>
<dbReference type="AlphaFoldDB" id="A0A328HNB9"/>
<dbReference type="PANTHER" id="PTHR38436">
    <property type="entry name" value="POLYKETIDE CYCLASE SNOAL-LIKE DOMAIN"/>
    <property type="match status" value="1"/>
</dbReference>
<dbReference type="Proteomes" id="UP000249166">
    <property type="component" value="Unassembled WGS sequence"/>
</dbReference>
<dbReference type="Pfam" id="PF07366">
    <property type="entry name" value="SnoaL"/>
    <property type="match status" value="1"/>
</dbReference>
<evidence type="ECO:0000313" key="1">
    <source>
        <dbReference type="EMBL" id="RAM38543.1"/>
    </source>
</evidence>